<gene>
    <name evidence="8" type="primary">rplB</name>
    <name evidence="8" type="ORF">ACD_3C00085G0016</name>
</gene>
<feature type="domain" description="Large ribosomal subunit protein uL2 RNA-binding" evidence="7">
    <location>
        <begin position="43"/>
        <end position="120"/>
    </location>
</feature>
<evidence type="ECO:0000259" key="7">
    <source>
        <dbReference type="SMART" id="SM01383"/>
    </source>
</evidence>
<dbReference type="EMBL" id="AMFJ01000359">
    <property type="protein sequence ID" value="EKE28242.1"/>
    <property type="molecule type" value="Genomic_DNA"/>
</dbReference>
<dbReference type="InterPro" id="IPR005880">
    <property type="entry name" value="Ribosomal_uL2_bac/org-type"/>
</dbReference>
<dbReference type="Gene3D" id="2.40.50.140">
    <property type="entry name" value="Nucleic acid-binding proteins"/>
    <property type="match status" value="1"/>
</dbReference>
<protein>
    <recommendedName>
        <fullName evidence="4">Large ribosomal subunit protein uL2</fullName>
    </recommendedName>
    <alternativeName>
        <fullName evidence="5">50S ribosomal protein L2</fullName>
    </alternativeName>
</protein>
<keyword evidence="2 8" id="KW-0689">Ribosomal protein</keyword>
<dbReference type="InterPro" id="IPR012340">
    <property type="entry name" value="NA-bd_OB-fold"/>
</dbReference>
<organism evidence="8">
    <name type="scientific">uncultured bacterium</name>
    <name type="common">gcode 4</name>
    <dbReference type="NCBI Taxonomy" id="1234023"/>
    <lineage>
        <taxon>Bacteria</taxon>
        <taxon>environmental samples</taxon>
    </lineage>
</organism>
<accession>K2G1W8</accession>
<dbReference type="PANTHER" id="PTHR13691:SF5">
    <property type="entry name" value="LARGE RIBOSOMAL SUBUNIT PROTEIN UL2M"/>
    <property type="match status" value="1"/>
</dbReference>
<dbReference type="SMART" id="SM01383">
    <property type="entry name" value="Ribosomal_L2"/>
    <property type="match status" value="1"/>
</dbReference>
<feature type="domain" description="Large ribosomal subunit protein uL2 C-terminal" evidence="6">
    <location>
        <begin position="126"/>
        <end position="255"/>
    </location>
</feature>
<dbReference type="AlphaFoldDB" id="K2G1W8"/>
<evidence type="ECO:0000313" key="8">
    <source>
        <dbReference type="EMBL" id="EKE28242.1"/>
    </source>
</evidence>
<dbReference type="PANTHER" id="PTHR13691">
    <property type="entry name" value="RIBOSOMAL PROTEIN L2"/>
    <property type="match status" value="1"/>
</dbReference>
<dbReference type="Pfam" id="PF00181">
    <property type="entry name" value="Ribosomal_L2_N"/>
    <property type="match status" value="1"/>
</dbReference>
<dbReference type="InterPro" id="IPR022669">
    <property type="entry name" value="Ribosomal_uL2_C"/>
</dbReference>
<dbReference type="Gene3D" id="2.30.30.30">
    <property type="match status" value="1"/>
</dbReference>
<evidence type="ECO:0000256" key="5">
    <source>
        <dbReference type="ARBA" id="ARBA00035459"/>
    </source>
</evidence>
<dbReference type="GO" id="GO:0003735">
    <property type="term" value="F:structural constituent of ribosome"/>
    <property type="evidence" value="ECO:0007669"/>
    <property type="project" value="InterPro"/>
</dbReference>
<reference evidence="8" key="1">
    <citation type="journal article" date="2012" name="Science">
        <title>Fermentation, hydrogen, and sulfur metabolism in multiple uncultivated bacterial phyla.</title>
        <authorList>
            <person name="Wrighton K.C."/>
            <person name="Thomas B.C."/>
            <person name="Sharon I."/>
            <person name="Miller C.S."/>
            <person name="Castelle C.J."/>
            <person name="VerBerkmoes N.C."/>
            <person name="Wilkins M.J."/>
            <person name="Hettich R.L."/>
            <person name="Lipton M.S."/>
            <person name="Williams K.H."/>
            <person name="Long P.E."/>
            <person name="Banfield J.F."/>
        </authorList>
    </citation>
    <scope>NUCLEOTIDE SEQUENCE [LARGE SCALE GENOMIC DNA]</scope>
</reference>
<dbReference type="Gene3D" id="4.10.950.10">
    <property type="entry name" value="Ribosomal protein L2, domain 3"/>
    <property type="match status" value="1"/>
</dbReference>
<dbReference type="GO" id="GO:0016740">
    <property type="term" value="F:transferase activity"/>
    <property type="evidence" value="ECO:0007669"/>
    <property type="project" value="InterPro"/>
</dbReference>
<dbReference type="GO" id="GO:0003723">
    <property type="term" value="F:RNA binding"/>
    <property type="evidence" value="ECO:0007669"/>
    <property type="project" value="InterPro"/>
</dbReference>
<name>K2G1W8_9BACT</name>
<dbReference type="FunFam" id="4.10.950.10:FF:000001">
    <property type="entry name" value="50S ribosomal protein L2"/>
    <property type="match status" value="1"/>
</dbReference>
<sequence length="282" mass="32433">MANIKKYKPTTPSRRSMTGHTFSELTAREPFKPLTINLRKSAGRNNTWRITTRHQGGWHKQLYRLVDFFYADKLDIPAKIETIEYDPYRSAYISLICYVDWERRYIIAHKDVKVGDTVITSASAKPVSGNRMEIGNIPVGLNVHNVEIIVGQWAANVRSAWTSATILSQEGEYTQVKMPSGEIRLVHKKCYATIWVVSNTDHNQIVIGKAGRSRWMGKRPTVLGKSMNPVDHPHWGWEWHSPIGMPYPKTPWGKPALGVKTRRRKDTSRWILRTRKGKLMNK</sequence>
<evidence type="ECO:0000259" key="6">
    <source>
        <dbReference type="SMART" id="SM01382"/>
    </source>
</evidence>
<dbReference type="SUPFAM" id="SSF50249">
    <property type="entry name" value="Nucleic acid-binding proteins"/>
    <property type="match status" value="1"/>
</dbReference>
<dbReference type="PIRSF" id="PIRSF002158">
    <property type="entry name" value="Ribosomal_L2"/>
    <property type="match status" value="1"/>
</dbReference>
<evidence type="ECO:0000256" key="2">
    <source>
        <dbReference type="ARBA" id="ARBA00022980"/>
    </source>
</evidence>
<dbReference type="Pfam" id="PF03947">
    <property type="entry name" value="Ribosomal_L2_C"/>
    <property type="match status" value="1"/>
</dbReference>
<dbReference type="InterPro" id="IPR008991">
    <property type="entry name" value="Translation_prot_SH3-like_sf"/>
</dbReference>
<dbReference type="InterPro" id="IPR002171">
    <property type="entry name" value="Ribosomal_uL2"/>
</dbReference>
<dbReference type="InterPro" id="IPR014722">
    <property type="entry name" value="Rib_uL2_dom2"/>
</dbReference>
<keyword evidence="3" id="KW-0687">Ribonucleoprotein</keyword>
<dbReference type="GO" id="GO:0002181">
    <property type="term" value="P:cytoplasmic translation"/>
    <property type="evidence" value="ECO:0007669"/>
    <property type="project" value="TreeGrafter"/>
</dbReference>
<evidence type="ECO:0000256" key="4">
    <source>
        <dbReference type="ARBA" id="ARBA00035242"/>
    </source>
</evidence>
<dbReference type="GO" id="GO:0015934">
    <property type="term" value="C:large ribosomal subunit"/>
    <property type="evidence" value="ECO:0007669"/>
    <property type="project" value="InterPro"/>
</dbReference>
<dbReference type="InterPro" id="IPR022666">
    <property type="entry name" value="Ribosomal_uL2_RNA-bd_dom"/>
</dbReference>
<dbReference type="InterPro" id="IPR014726">
    <property type="entry name" value="Ribosomal_uL2_dom3"/>
</dbReference>
<comment type="similarity">
    <text evidence="1">Belongs to the universal ribosomal protein uL2 family.</text>
</comment>
<evidence type="ECO:0000256" key="3">
    <source>
        <dbReference type="ARBA" id="ARBA00023274"/>
    </source>
</evidence>
<proteinExistence type="inferred from homology"/>
<dbReference type="NCBIfam" id="TIGR01171">
    <property type="entry name" value="rplB_bact"/>
    <property type="match status" value="1"/>
</dbReference>
<dbReference type="SMART" id="SM01382">
    <property type="entry name" value="Ribosomal_L2_C"/>
    <property type="match status" value="1"/>
</dbReference>
<evidence type="ECO:0000256" key="1">
    <source>
        <dbReference type="ARBA" id="ARBA00005636"/>
    </source>
</evidence>
<comment type="caution">
    <text evidence="8">The sequence shown here is derived from an EMBL/GenBank/DDBJ whole genome shotgun (WGS) entry which is preliminary data.</text>
</comment>
<dbReference type="SUPFAM" id="SSF50104">
    <property type="entry name" value="Translation proteins SH3-like domain"/>
    <property type="match status" value="1"/>
</dbReference>